<name>A0ABV7L409_9PROT</name>
<evidence type="ECO:0000313" key="7">
    <source>
        <dbReference type="Proteomes" id="UP001595528"/>
    </source>
</evidence>
<dbReference type="InterPro" id="IPR030678">
    <property type="entry name" value="Peptide/Ni-bd"/>
</dbReference>
<feature type="chain" id="PRO_5045297603" evidence="4">
    <location>
        <begin position="34"/>
        <end position="560"/>
    </location>
</feature>
<dbReference type="CDD" id="cd08515">
    <property type="entry name" value="PBP2_NikA_DppA_OppA_like_10"/>
    <property type="match status" value="1"/>
</dbReference>
<dbReference type="Gene3D" id="3.90.76.10">
    <property type="entry name" value="Dipeptide-binding Protein, Domain 1"/>
    <property type="match status" value="1"/>
</dbReference>
<keyword evidence="3 4" id="KW-0732">Signal</keyword>
<dbReference type="Proteomes" id="UP001595528">
    <property type="component" value="Unassembled WGS sequence"/>
</dbReference>
<accession>A0ABV7L409</accession>
<evidence type="ECO:0000313" key="6">
    <source>
        <dbReference type="EMBL" id="MFC3229309.1"/>
    </source>
</evidence>
<dbReference type="InterPro" id="IPR039424">
    <property type="entry name" value="SBP_5"/>
</dbReference>
<protein>
    <submittedName>
        <fullName evidence="6">ABC transporter substrate-binding protein</fullName>
    </submittedName>
</protein>
<dbReference type="Pfam" id="PF00496">
    <property type="entry name" value="SBP_bac_5"/>
    <property type="match status" value="1"/>
</dbReference>
<evidence type="ECO:0000259" key="5">
    <source>
        <dbReference type="Pfam" id="PF00496"/>
    </source>
</evidence>
<feature type="signal peptide" evidence="4">
    <location>
        <begin position="1"/>
        <end position="33"/>
    </location>
</feature>
<dbReference type="EMBL" id="JBHRTR010000031">
    <property type="protein sequence ID" value="MFC3229309.1"/>
    <property type="molecule type" value="Genomic_DNA"/>
</dbReference>
<comment type="similarity">
    <text evidence="2">Belongs to the bacterial solute-binding protein 5 family.</text>
</comment>
<dbReference type="PANTHER" id="PTHR30290">
    <property type="entry name" value="PERIPLASMIC BINDING COMPONENT OF ABC TRANSPORTER"/>
    <property type="match status" value="1"/>
</dbReference>
<evidence type="ECO:0000256" key="4">
    <source>
        <dbReference type="SAM" id="SignalP"/>
    </source>
</evidence>
<keyword evidence="7" id="KW-1185">Reference proteome</keyword>
<comment type="caution">
    <text evidence="6">The sequence shown here is derived from an EMBL/GenBank/DDBJ whole genome shotgun (WGS) entry which is preliminary data.</text>
</comment>
<evidence type="ECO:0000256" key="2">
    <source>
        <dbReference type="ARBA" id="ARBA00005695"/>
    </source>
</evidence>
<dbReference type="RefSeq" id="WP_379903383.1">
    <property type="nucleotide sequence ID" value="NZ_JBHRTR010000031.1"/>
</dbReference>
<dbReference type="PROSITE" id="PS51318">
    <property type="entry name" value="TAT"/>
    <property type="match status" value="1"/>
</dbReference>
<dbReference type="InterPro" id="IPR000914">
    <property type="entry name" value="SBP_5_dom"/>
</dbReference>
<reference evidence="7" key="1">
    <citation type="journal article" date="2019" name="Int. J. Syst. Evol. Microbiol.">
        <title>The Global Catalogue of Microorganisms (GCM) 10K type strain sequencing project: providing services to taxonomists for standard genome sequencing and annotation.</title>
        <authorList>
            <consortium name="The Broad Institute Genomics Platform"/>
            <consortium name="The Broad Institute Genome Sequencing Center for Infectious Disease"/>
            <person name="Wu L."/>
            <person name="Ma J."/>
        </authorList>
    </citation>
    <scope>NUCLEOTIDE SEQUENCE [LARGE SCALE GENOMIC DNA]</scope>
    <source>
        <strain evidence="7">KCTC 42964</strain>
    </source>
</reference>
<gene>
    <name evidence="6" type="ORF">ACFOGJ_18830</name>
</gene>
<organism evidence="6 7">
    <name type="scientific">Marinibaculum pumilum</name>
    <dbReference type="NCBI Taxonomy" id="1766165"/>
    <lineage>
        <taxon>Bacteria</taxon>
        <taxon>Pseudomonadati</taxon>
        <taxon>Pseudomonadota</taxon>
        <taxon>Alphaproteobacteria</taxon>
        <taxon>Rhodospirillales</taxon>
        <taxon>Rhodospirillaceae</taxon>
        <taxon>Marinibaculum</taxon>
    </lineage>
</organism>
<dbReference type="SUPFAM" id="SSF53850">
    <property type="entry name" value="Periplasmic binding protein-like II"/>
    <property type="match status" value="1"/>
</dbReference>
<dbReference type="Gene3D" id="3.40.190.10">
    <property type="entry name" value="Periplasmic binding protein-like II"/>
    <property type="match status" value="1"/>
</dbReference>
<evidence type="ECO:0000256" key="3">
    <source>
        <dbReference type="ARBA" id="ARBA00022729"/>
    </source>
</evidence>
<proteinExistence type="inferred from homology"/>
<feature type="domain" description="Solute-binding protein family 5" evidence="5">
    <location>
        <begin position="87"/>
        <end position="468"/>
    </location>
</feature>
<dbReference type="PIRSF" id="PIRSF002741">
    <property type="entry name" value="MppA"/>
    <property type="match status" value="1"/>
</dbReference>
<dbReference type="PANTHER" id="PTHR30290:SF38">
    <property type="entry name" value="D,D-DIPEPTIDE-BINDING PERIPLASMIC PROTEIN DDPA-RELATED"/>
    <property type="match status" value="1"/>
</dbReference>
<comment type="subcellular location">
    <subcellularLocation>
        <location evidence="1">Periplasm</location>
    </subcellularLocation>
</comment>
<dbReference type="InterPro" id="IPR006311">
    <property type="entry name" value="TAT_signal"/>
</dbReference>
<sequence>MKLLTLSRRAALALGLSAATAASFAALAGPAKAAEADNRPTITVAVQQVVNSGALTPLREQSNVGARVFPMIYAPLIELDRQGDLSPQPGIAESWRRIDDRTIELTLREGATFHNGEPVTAEDVAFSFGPERMFGDTKPLGVDGQTETITADESKSVLGAATGPELPPEVPAIARRLWPSLKEVQIVDDRTVRFVNAVPDLTMEGRLARSGSSEIVSKKAFLAAKDWASWAQAPVSAGPFKVKEFKPDNVLVLEAHDGYYGGKPSVKEVRYVVVPEVSARVNGLLSGDYEFVTDIPPDQIATVEADQKFEIVGGPVLNHRLIVFDKNHPQLANPKIRQALTHAIDRNAIVEALWGGRTSVPAGLQWEYYADMFVDDWAVPEYDLEKAKQLVAESGYDGSPIPFRVLNNYYTNQVLTSQILAEMWKEAGLNVDLQMKENWQQIMEKNGDRAIRDWSNSAPFSDPVSSLVNQHGPNGVQQQLGEWTNAEFNTLSDVLEKSTDPAERKAAFARMLEIAEREDPAFTVLHRNVVFYGKPKAIDWKWSPTFAMDFRADNIRMPGE</sequence>
<dbReference type="Gene3D" id="3.10.105.10">
    <property type="entry name" value="Dipeptide-binding Protein, Domain 3"/>
    <property type="match status" value="1"/>
</dbReference>
<evidence type="ECO:0000256" key="1">
    <source>
        <dbReference type="ARBA" id="ARBA00004418"/>
    </source>
</evidence>